<evidence type="ECO:0000256" key="2">
    <source>
        <dbReference type="SAM" id="SignalP"/>
    </source>
</evidence>
<evidence type="ECO:0000313" key="5">
    <source>
        <dbReference type="Proteomes" id="UP000284379"/>
    </source>
</evidence>
<comment type="caution">
    <text evidence="4">The sequence shown here is derived from an EMBL/GenBank/DDBJ whole genome shotgun (WGS) entry which is preliminary data.</text>
</comment>
<dbReference type="GO" id="GO:0052689">
    <property type="term" value="F:carboxylic ester hydrolase activity"/>
    <property type="evidence" value="ECO:0007669"/>
    <property type="project" value="TreeGrafter"/>
</dbReference>
<proteinExistence type="predicted"/>
<dbReference type="Proteomes" id="UP000284379">
    <property type="component" value="Unassembled WGS sequence"/>
</dbReference>
<feature type="active site" description="Charge relay system" evidence="1">
    <location>
        <position position="374"/>
    </location>
</feature>
<protein>
    <submittedName>
        <fullName evidence="4">Acetylxylan esterase</fullName>
    </submittedName>
</protein>
<dbReference type="GeneID" id="69504372"/>
<evidence type="ECO:0000313" key="4">
    <source>
        <dbReference type="EMBL" id="RHB36488.1"/>
    </source>
</evidence>
<dbReference type="Pfam" id="PF05448">
    <property type="entry name" value="AXE1"/>
    <property type="match status" value="1"/>
</dbReference>
<feature type="chain" id="PRO_5019291657" evidence="2">
    <location>
        <begin position="20"/>
        <end position="424"/>
    </location>
</feature>
<organism evidence="4 5">
    <name type="scientific">Bacteroides nordii</name>
    <dbReference type="NCBI Taxonomy" id="291645"/>
    <lineage>
        <taxon>Bacteria</taxon>
        <taxon>Pseudomonadati</taxon>
        <taxon>Bacteroidota</taxon>
        <taxon>Bacteroidia</taxon>
        <taxon>Bacteroidales</taxon>
        <taxon>Bacteroidaceae</taxon>
        <taxon>Bacteroides</taxon>
    </lineage>
</organism>
<feature type="active site" description="Nucleophile" evidence="1">
    <location>
        <position position="296"/>
    </location>
</feature>
<dbReference type="InterPro" id="IPR029058">
    <property type="entry name" value="AB_hydrolase_fold"/>
</dbReference>
<dbReference type="EMBL" id="QSGO01000004">
    <property type="protein sequence ID" value="RHB36488.1"/>
    <property type="molecule type" value="Genomic_DNA"/>
</dbReference>
<evidence type="ECO:0000259" key="3">
    <source>
        <dbReference type="Pfam" id="PF05448"/>
    </source>
</evidence>
<keyword evidence="2" id="KW-0732">Signal</keyword>
<dbReference type="PANTHER" id="PTHR40111">
    <property type="entry name" value="CEPHALOSPORIN-C DEACETYLASE"/>
    <property type="match status" value="1"/>
</dbReference>
<dbReference type="PANTHER" id="PTHR40111:SF1">
    <property type="entry name" value="CEPHALOSPORIN-C DEACETYLASE"/>
    <property type="match status" value="1"/>
</dbReference>
<dbReference type="AlphaFoldDB" id="A0A413VSC2"/>
<dbReference type="InterPro" id="IPR008391">
    <property type="entry name" value="AXE1_dom"/>
</dbReference>
<dbReference type="InterPro" id="IPR039069">
    <property type="entry name" value="CE7"/>
</dbReference>
<dbReference type="SUPFAM" id="SSF53474">
    <property type="entry name" value="alpha/beta-Hydrolases"/>
    <property type="match status" value="1"/>
</dbReference>
<feature type="domain" description="Acetyl xylan esterase" evidence="3">
    <location>
        <begin position="127"/>
        <end position="419"/>
    </location>
</feature>
<evidence type="ECO:0000256" key="1">
    <source>
        <dbReference type="PIRSR" id="PIRSR639069-1"/>
    </source>
</evidence>
<sequence>MKRILILSVLFLFTISTQAAKGNKDLVTIQITPDHYDWNYKVGETARFTISLFQDQQKLKNVKIEYKIGPEKMPPTQKDSVLLKDGTAVIKTAGLRSPGFLSCEVRATIDGFPYRNLINIAYDCEKIQPTTLLPKDFRSFWDSQISRMREYPMQSEMTFIPEESDADVKVYRVKISHYSRGNYLYGVLCIPNKEGRFPAVLRLPGAGVAKHTGDKELARMGVITFRIGIHGIPLDLKPEAYANLQAGALKNYMYHHMDNREEYYYNRVFLGCIRANDFIASLPQYDGENLAAYGGSQGGALTLVTAALDSRVKYLAAFYPALCDIAGYAHNRAGGWFGVKKLTPKETQTLAYYDVVNFARFIHIPGFYSWGYSDETCPPTSFYSAYNVIEAPKELYLLKETGHWRYPEQNVKVNQWLIDKLTGK</sequence>
<accession>A0A413VSC2</accession>
<dbReference type="RefSeq" id="WP_002558515.1">
    <property type="nucleotide sequence ID" value="NZ_CABJFV010000004.1"/>
</dbReference>
<dbReference type="GO" id="GO:0005976">
    <property type="term" value="P:polysaccharide metabolic process"/>
    <property type="evidence" value="ECO:0007669"/>
    <property type="project" value="TreeGrafter"/>
</dbReference>
<reference evidence="4 5" key="1">
    <citation type="submission" date="2018-08" db="EMBL/GenBank/DDBJ databases">
        <title>A genome reference for cultivated species of the human gut microbiota.</title>
        <authorList>
            <person name="Zou Y."/>
            <person name="Xue W."/>
            <person name="Luo G."/>
        </authorList>
    </citation>
    <scope>NUCLEOTIDE SEQUENCE [LARGE SCALE GENOMIC DNA]</scope>
    <source>
        <strain evidence="4 5">AM40-30BH</strain>
    </source>
</reference>
<name>A0A413VSC2_9BACE</name>
<feature type="active site" description="Charge relay system" evidence="1">
    <location>
        <position position="403"/>
    </location>
</feature>
<gene>
    <name evidence="4" type="ORF">DW888_07610</name>
</gene>
<feature type="signal peptide" evidence="2">
    <location>
        <begin position="1"/>
        <end position="19"/>
    </location>
</feature>
<dbReference type="Gene3D" id="3.40.50.1820">
    <property type="entry name" value="alpha/beta hydrolase"/>
    <property type="match status" value="1"/>
</dbReference>